<organism evidence="1 2">
    <name type="scientific">Castanea mollissima</name>
    <name type="common">Chinese chestnut</name>
    <dbReference type="NCBI Taxonomy" id="60419"/>
    <lineage>
        <taxon>Eukaryota</taxon>
        <taxon>Viridiplantae</taxon>
        <taxon>Streptophyta</taxon>
        <taxon>Embryophyta</taxon>
        <taxon>Tracheophyta</taxon>
        <taxon>Spermatophyta</taxon>
        <taxon>Magnoliopsida</taxon>
        <taxon>eudicotyledons</taxon>
        <taxon>Gunneridae</taxon>
        <taxon>Pentapetalae</taxon>
        <taxon>rosids</taxon>
        <taxon>fabids</taxon>
        <taxon>Fagales</taxon>
        <taxon>Fagaceae</taxon>
        <taxon>Castanea</taxon>
    </lineage>
</organism>
<sequence length="151" mass="17188">MSFQCPSKLVPVLEKDSPSQEAIMGSKQHDIQEEICEPLNANLKDNVEDPDLADVDMLNIDDLDLKDEGWPWIWDRDALHAGHANTYSFVEGNKKDTHMCKRHAKLEVKEEFLIRKIVPFDGILGPAPNSTELSYFQRGRVDGGILTWLKK</sequence>
<dbReference type="EMBL" id="JRKL02008525">
    <property type="protein sequence ID" value="KAF3946842.1"/>
    <property type="molecule type" value="Genomic_DNA"/>
</dbReference>
<comment type="caution">
    <text evidence="1">The sequence shown here is derived from an EMBL/GenBank/DDBJ whole genome shotgun (WGS) entry which is preliminary data.</text>
</comment>
<evidence type="ECO:0000313" key="2">
    <source>
        <dbReference type="Proteomes" id="UP000737018"/>
    </source>
</evidence>
<dbReference type="AlphaFoldDB" id="A0A8J4V721"/>
<keyword evidence="2" id="KW-1185">Reference proteome</keyword>
<protein>
    <submittedName>
        <fullName evidence="1">Uncharacterized protein</fullName>
    </submittedName>
</protein>
<name>A0A8J4V721_9ROSI</name>
<dbReference type="Proteomes" id="UP000737018">
    <property type="component" value="Unassembled WGS sequence"/>
</dbReference>
<gene>
    <name evidence="1" type="ORF">CMV_026933</name>
</gene>
<evidence type="ECO:0000313" key="1">
    <source>
        <dbReference type="EMBL" id="KAF3946842.1"/>
    </source>
</evidence>
<dbReference type="OrthoDB" id="1934635at2759"/>
<accession>A0A8J4V721</accession>
<proteinExistence type="predicted"/>
<reference evidence="1" key="1">
    <citation type="submission" date="2020-03" db="EMBL/GenBank/DDBJ databases">
        <title>Castanea mollissima Vanexum genome sequencing.</title>
        <authorList>
            <person name="Staton M."/>
        </authorList>
    </citation>
    <scope>NUCLEOTIDE SEQUENCE</scope>
    <source>
        <tissue evidence="1">Leaf</tissue>
    </source>
</reference>